<evidence type="ECO:0000256" key="4">
    <source>
        <dbReference type="ARBA" id="ARBA00022490"/>
    </source>
</evidence>
<evidence type="ECO:0000256" key="3">
    <source>
        <dbReference type="ARBA" id="ARBA00009795"/>
    </source>
</evidence>
<keyword evidence="4" id="KW-0963">Cytoplasm</keyword>
<evidence type="ECO:0000256" key="10">
    <source>
        <dbReference type="ARBA" id="ARBA00034103"/>
    </source>
</evidence>
<feature type="region of interest" description="Disordered" evidence="13">
    <location>
        <begin position="367"/>
        <end position="420"/>
    </location>
</feature>
<reference evidence="14 15" key="1">
    <citation type="journal article" date="2019" name="Genome Biol. Evol.">
        <title>Whole-Genome Sequencing of the Giant Devil Catfish, Bagarius yarrelli.</title>
        <authorList>
            <person name="Jiang W."/>
            <person name="Lv Y."/>
            <person name="Cheng L."/>
            <person name="Yang K."/>
            <person name="Chao B."/>
            <person name="Wang X."/>
            <person name="Li Y."/>
            <person name="Pan X."/>
            <person name="You X."/>
            <person name="Zhang Y."/>
            <person name="Yang J."/>
            <person name="Li J."/>
            <person name="Zhang X."/>
            <person name="Liu S."/>
            <person name="Sun C."/>
            <person name="Yang J."/>
            <person name="Shi Q."/>
        </authorList>
    </citation>
    <scope>NUCLEOTIDE SEQUENCE [LARGE SCALE GENOMIC DNA]</scope>
    <source>
        <strain evidence="14">JWS20170419001</strain>
        <tissue evidence="14">Muscle</tissue>
    </source>
</reference>
<dbReference type="GO" id="GO:0003779">
    <property type="term" value="F:actin binding"/>
    <property type="evidence" value="ECO:0007669"/>
    <property type="project" value="UniProtKB-KW"/>
</dbReference>
<feature type="compositionally biased region" description="Basic and acidic residues" evidence="13">
    <location>
        <begin position="481"/>
        <end position="500"/>
    </location>
</feature>
<keyword evidence="9" id="KW-0650">Protein phosphatase inhibitor</keyword>
<evidence type="ECO:0000256" key="8">
    <source>
        <dbReference type="ARBA" id="ARBA00023242"/>
    </source>
</evidence>
<keyword evidence="5 12" id="KW-0677">Repeat</keyword>
<dbReference type="PROSITE" id="PS51073">
    <property type="entry name" value="RPEL"/>
    <property type="match status" value="1"/>
</dbReference>
<dbReference type="GO" id="GO:0005737">
    <property type="term" value="C:cytoplasm"/>
    <property type="evidence" value="ECO:0007669"/>
    <property type="project" value="UniProtKB-SubCell"/>
</dbReference>
<evidence type="ECO:0000256" key="6">
    <source>
        <dbReference type="ARBA" id="ARBA00023018"/>
    </source>
</evidence>
<accession>A0A556V0Z3</accession>
<comment type="similarity">
    <text evidence="3 12">Belongs to the phosphatase and actin regulator family.</text>
</comment>
<sequence>MAACAPGSRFNNGYNPNTTTSSSNSTAPAPPMGPAHKAKQKGFCLVRMMNLNGKKGNADPRKQQHQHGTVPFIIHCQIGKEIKHICGNCSRANDAQDAEEVERLAAMRSESLVSGTHTPPIRSRSKFATLGRLFKPWKWRKKKSEKFKQTSAALEREMSARQSREELIKRGVLKEIFEKAPLEFRTSLEGSVCPQDPSLKSALILLPPKKSVGEPCESHALPQAATCCLPALPPKPFKPTAQRNHHSIESCQTLKLPCVQGKHSPPLPPKKVMICVPSGGLELPVSSPSPLATYPGKCTSMMHHGSLGGHHGHPHQLQYGSVPSRIIEELNKTLALSIQRLESSALHSGPCGLLDSRPVPTVVIECEDDKENMPSESDYEDLPSMYKDELEEEDEEDDEEDDDSLFTTRNEQEELEEKREIKRRLTRKLSQRPTVEELRQAKILIRFSDYVEVADAQDYDRRADKPWTRLTAADKVSQAVDRAERTGPDRSGPVDRRTRV</sequence>
<dbReference type="GO" id="GO:0043149">
    <property type="term" value="P:stress fiber assembly"/>
    <property type="evidence" value="ECO:0007669"/>
    <property type="project" value="TreeGrafter"/>
</dbReference>
<feature type="compositionally biased region" description="Acidic residues" evidence="13">
    <location>
        <begin position="389"/>
        <end position="404"/>
    </location>
</feature>
<dbReference type="InterPro" id="IPR004018">
    <property type="entry name" value="RPEL_repeat"/>
</dbReference>
<evidence type="ECO:0000256" key="5">
    <source>
        <dbReference type="ARBA" id="ARBA00022737"/>
    </source>
</evidence>
<name>A0A556V0Z3_BAGYA</name>
<keyword evidence="8" id="KW-0539">Nucleus</keyword>
<evidence type="ECO:0000313" key="15">
    <source>
        <dbReference type="Proteomes" id="UP000319801"/>
    </source>
</evidence>
<evidence type="ECO:0000256" key="1">
    <source>
        <dbReference type="ARBA" id="ARBA00004123"/>
    </source>
</evidence>
<gene>
    <name evidence="14" type="ORF">Baya_11638</name>
</gene>
<dbReference type="OrthoDB" id="5563016at2759"/>
<dbReference type="GO" id="GO:0005634">
    <property type="term" value="C:nucleus"/>
    <property type="evidence" value="ECO:0007669"/>
    <property type="project" value="UniProtKB-SubCell"/>
</dbReference>
<feature type="repeat" description="RPEL" evidence="11">
    <location>
        <begin position="152"/>
        <end position="177"/>
    </location>
</feature>
<keyword evidence="6" id="KW-0770">Synapse</keyword>
<dbReference type="GO" id="GO:0004864">
    <property type="term" value="F:protein phosphatase inhibitor activity"/>
    <property type="evidence" value="ECO:0007669"/>
    <property type="project" value="UniProtKB-UniRule"/>
</dbReference>
<comment type="subunit">
    <text evidence="12">Binds PPP1CA and actin.</text>
</comment>
<dbReference type="GO" id="GO:0045202">
    <property type="term" value="C:synapse"/>
    <property type="evidence" value="ECO:0007669"/>
    <property type="project" value="UniProtKB-SubCell"/>
</dbReference>
<dbReference type="Pfam" id="PF02755">
    <property type="entry name" value="RPEL"/>
    <property type="match status" value="2"/>
</dbReference>
<evidence type="ECO:0000256" key="13">
    <source>
        <dbReference type="SAM" id="MobiDB-lite"/>
    </source>
</evidence>
<dbReference type="SMART" id="SM00707">
    <property type="entry name" value="RPEL"/>
    <property type="match status" value="2"/>
</dbReference>
<feature type="compositionally biased region" description="Basic and acidic residues" evidence="13">
    <location>
        <begin position="410"/>
        <end position="420"/>
    </location>
</feature>
<evidence type="ECO:0000256" key="7">
    <source>
        <dbReference type="ARBA" id="ARBA00023203"/>
    </source>
</evidence>
<feature type="region of interest" description="Disordered" evidence="13">
    <location>
        <begin position="461"/>
        <end position="500"/>
    </location>
</feature>
<dbReference type="Gene3D" id="6.10.140.2130">
    <property type="match status" value="1"/>
</dbReference>
<dbReference type="PANTHER" id="PTHR12751:SF6">
    <property type="entry name" value="PHOSPHATASE AND ACTIN REGULATOR 1"/>
    <property type="match status" value="1"/>
</dbReference>
<feature type="compositionally biased region" description="Low complexity" evidence="13">
    <location>
        <begin position="15"/>
        <end position="27"/>
    </location>
</feature>
<evidence type="ECO:0000313" key="14">
    <source>
        <dbReference type="EMBL" id="TSR15999.1"/>
    </source>
</evidence>
<dbReference type="GO" id="GO:0048870">
    <property type="term" value="P:cell motility"/>
    <property type="evidence" value="ECO:0007669"/>
    <property type="project" value="TreeGrafter"/>
</dbReference>
<keyword evidence="15" id="KW-1185">Reference proteome</keyword>
<protein>
    <recommendedName>
        <fullName evidence="12">Phosphatase and actin regulator</fullName>
    </recommendedName>
</protein>
<evidence type="ECO:0000256" key="9">
    <source>
        <dbReference type="ARBA" id="ARBA00023272"/>
    </source>
</evidence>
<comment type="caution">
    <text evidence="14">The sequence shown here is derived from an EMBL/GenBank/DDBJ whole genome shotgun (WGS) entry which is preliminary data.</text>
</comment>
<proteinExistence type="inferred from homology"/>
<evidence type="ECO:0000256" key="12">
    <source>
        <dbReference type="RuleBase" id="RU301113"/>
    </source>
</evidence>
<keyword evidence="7 12" id="KW-0009">Actin-binding</keyword>
<comment type="subcellular location">
    <subcellularLocation>
        <location evidence="2">Cytoplasm</location>
    </subcellularLocation>
    <subcellularLocation>
        <location evidence="1">Nucleus</location>
    </subcellularLocation>
    <subcellularLocation>
        <location evidence="10">Synapse</location>
    </subcellularLocation>
</comment>
<dbReference type="PANTHER" id="PTHR12751">
    <property type="entry name" value="PHOSPHATASE AND ACTIN REGULATOR PHACTR"/>
    <property type="match status" value="1"/>
</dbReference>
<dbReference type="EMBL" id="VCAZ01000091">
    <property type="protein sequence ID" value="TSR15999.1"/>
    <property type="molecule type" value="Genomic_DNA"/>
</dbReference>
<evidence type="ECO:0000256" key="2">
    <source>
        <dbReference type="ARBA" id="ARBA00004496"/>
    </source>
</evidence>
<evidence type="ECO:0000256" key="11">
    <source>
        <dbReference type="PROSITE-ProRule" id="PRU00401"/>
    </source>
</evidence>
<organism evidence="14 15">
    <name type="scientific">Bagarius yarrelli</name>
    <name type="common">Goonch</name>
    <name type="synonym">Bagrus yarrelli</name>
    <dbReference type="NCBI Taxonomy" id="175774"/>
    <lineage>
        <taxon>Eukaryota</taxon>
        <taxon>Metazoa</taxon>
        <taxon>Chordata</taxon>
        <taxon>Craniata</taxon>
        <taxon>Vertebrata</taxon>
        <taxon>Euteleostomi</taxon>
        <taxon>Actinopterygii</taxon>
        <taxon>Neopterygii</taxon>
        <taxon>Teleostei</taxon>
        <taxon>Ostariophysi</taxon>
        <taxon>Siluriformes</taxon>
        <taxon>Sisoridae</taxon>
        <taxon>Sisorinae</taxon>
        <taxon>Bagarius</taxon>
    </lineage>
</organism>
<dbReference type="AlphaFoldDB" id="A0A556V0Z3"/>
<dbReference type="Proteomes" id="UP000319801">
    <property type="component" value="Unassembled WGS sequence"/>
</dbReference>
<feature type="region of interest" description="Disordered" evidence="13">
    <location>
        <begin position="1"/>
        <end position="38"/>
    </location>
</feature>